<dbReference type="Proteomes" id="UP000762676">
    <property type="component" value="Unassembled WGS sequence"/>
</dbReference>
<protein>
    <submittedName>
        <fullName evidence="1">Uncharacterized protein</fullName>
    </submittedName>
</protein>
<gene>
    <name evidence="1" type="ORF">ElyMa_006461200</name>
</gene>
<name>A0AAV4I325_9GAST</name>
<reference evidence="1 2" key="1">
    <citation type="journal article" date="2021" name="Elife">
        <title>Chloroplast acquisition without the gene transfer in kleptoplastic sea slugs, Plakobranchus ocellatus.</title>
        <authorList>
            <person name="Maeda T."/>
            <person name="Takahashi S."/>
            <person name="Yoshida T."/>
            <person name="Shimamura S."/>
            <person name="Takaki Y."/>
            <person name="Nagai Y."/>
            <person name="Toyoda A."/>
            <person name="Suzuki Y."/>
            <person name="Arimoto A."/>
            <person name="Ishii H."/>
            <person name="Satoh N."/>
            <person name="Nishiyama T."/>
            <person name="Hasebe M."/>
            <person name="Maruyama T."/>
            <person name="Minagawa J."/>
            <person name="Obokata J."/>
            <person name="Shigenobu S."/>
        </authorList>
    </citation>
    <scope>NUCLEOTIDE SEQUENCE [LARGE SCALE GENOMIC DNA]</scope>
</reference>
<dbReference type="EMBL" id="BMAT01012980">
    <property type="protein sequence ID" value="GFS03096.1"/>
    <property type="molecule type" value="Genomic_DNA"/>
</dbReference>
<dbReference type="AlphaFoldDB" id="A0AAV4I325"/>
<sequence>MQLVFCVCEYSFRSDEILSLQDQLFTHKAVLMLWMDVIGHQQELLIHQRVGQFVVCTLLGEYSYSRDMIRQLFLLYDAQTVDEDGLKRFVGTLSSLSRLHSVESDNVYQDAKNAKELTGILEMFIAQLDSCKSPVDVLFLEVLKEECNESITLLAQCMERLNAYLVVVDEMVEGMGKEEDAHKERQRIVSRATALKASFAKVDRAVISKSEKNSGEDRSVIEEKESNDSEASLNPAIEDVINYYLKNKRCAEGAKLFDTIRGMLSIPMSEVCNLSKIQAHFSMVNAGNYGRTEMRPVIELQRINILGQPVQKECSSTLAVTSSSTHSGLLPVPSYLWHQLPQTKRSSVPMCSNEDSEIQASWRLSEKEGRCPAMVELAVVLRLPIVVTDKHQQQVFSPDGTQHKSDGAIPKNAIRLRMGLTQTTEEEPVVDSQIQPREYHVGSQSVEAVEESRLFVDFKTCWKSTWEWIDSCCEADDMMIARRNHFNKRMPEILSRLNSDDSKTPVMLIGSGAFLFNFVGHWGDTIDRGFSDMIKKRMEMSRLPATLEQIIEIMQPRDTDVIPFNGAHVARIKDYFKESMEKECVLHSILFNKEDVVKLSEPIEISGMKSHRMSLIGSEEFPLSRRYIIDIVAGVESGGLEDANYVTMPYAKSRIHIRHIKDVIQEEMKYVTNFLGGLDRRQKAITRITFINELQGWKPRLDPPARDMLASAMTTLLKS</sequence>
<organism evidence="1 2">
    <name type="scientific">Elysia marginata</name>
    <dbReference type="NCBI Taxonomy" id="1093978"/>
    <lineage>
        <taxon>Eukaryota</taxon>
        <taxon>Metazoa</taxon>
        <taxon>Spiralia</taxon>
        <taxon>Lophotrochozoa</taxon>
        <taxon>Mollusca</taxon>
        <taxon>Gastropoda</taxon>
        <taxon>Heterobranchia</taxon>
        <taxon>Euthyneura</taxon>
        <taxon>Panpulmonata</taxon>
        <taxon>Sacoglossa</taxon>
        <taxon>Placobranchoidea</taxon>
        <taxon>Plakobranchidae</taxon>
        <taxon>Elysia</taxon>
    </lineage>
</organism>
<comment type="caution">
    <text evidence="1">The sequence shown here is derived from an EMBL/GenBank/DDBJ whole genome shotgun (WGS) entry which is preliminary data.</text>
</comment>
<evidence type="ECO:0000313" key="1">
    <source>
        <dbReference type="EMBL" id="GFS03096.1"/>
    </source>
</evidence>
<evidence type="ECO:0000313" key="2">
    <source>
        <dbReference type="Proteomes" id="UP000762676"/>
    </source>
</evidence>
<proteinExistence type="predicted"/>
<keyword evidence="2" id="KW-1185">Reference proteome</keyword>
<accession>A0AAV4I325</accession>